<dbReference type="EMBL" id="ASPP01005009">
    <property type="protein sequence ID" value="ETO31317.1"/>
    <property type="molecule type" value="Genomic_DNA"/>
</dbReference>
<proteinExistence type="predicted"/>
<accession>X6P189</accession>
<comment type="caution">
    <text evidence="1">The sequence shown here is derived from an EMBL/GenBank/DDBJ whole genome shotgun (WGS) entry which is preliminary data.</text>
</comment>
<dbReference type="InterPro" id="IPR016024">
    <property type="entry name" value="ARM-type_fold"/>
</dbReference>
<organism evidence="1 2">
    <name type="scientific">Reticulomyxa filosa</name>
    <dbReference type="NCBI Taxonomy" id="46433"/>
    <lineage>
        <taxon>Eukaryota</taxon>
        <taxon>Sar</taxon>
        <taxon>Rhizaria</taxon>
        <taxon>Retaria</taxon>
        <taxon>Foraminifera</taxon>
        <taxon>Monothalamids</taxon>
        <taxon>Reticulomyxidae</taxon>
        <taxon>Reticulomyxa</taxon>
    </lineage>
</organism>
<dbReference type="Gene3D" id="1.25.10.10">
    <property type="entry name" value="Leucine-rich Repeat Variant"/>
    <property type="match status" value="1"/>
</dbReference>
<keyword evidence="2" id="KW-1185">Reference proteome</keyword>
<protein>
    <submittedName>
        <fullName evidence="1">Uncharacterized protein</fullName>
    </submittedName>
</protein>
<dbReference type="Proteomes" id="UP000023152">
    <property type="component" value="Unassembled WGS sequence"/>
</dbReference>
<evidence type="ECO:0000313" key="2">
    <source>
        <dbReference type="Proteomes" id="UP000023152"/>
    </source>
</evidence>
<sequence>MESHLPNFYYLHPNIHKCIIDEIKAFQEQLDTLNDYESIKTRLDVLQYLCISTEATNIVIQCYKQGLRCQEKLVCSLCVELLCAIAMRLNEKQLDEVVSILLDGFNNKDGTVHRKHAKSLAKLAPHLNERQLKNVLQHVMDAFDNGKVDICYDCAHTLATSALQLGVDQLDNAFQCLMDRCNAYFCNIKAESFLLKLRKGQLDRVFQFLIEGLYDEDENIRRSHAEILGRLAMKWSDRQVDDAFSYLMDGLNDGMMTALFVDHVQEHLE</sequence>
<evidence type="ECO:0000313" key="1">
    <source>
        <dbReference type="EMBL" id="ETO31317.1"/>
    </source>
</evidence>
<name>X6P189_RETFI</name>
<reference evidence="1 2" key="1">
    <citation type="journal article" date="2013" name="Curr. Biol.">
        <title>The Genome of the Foraminiferan Reticulomyxa filosa.</title>
        <authorList>
            <person name="Glockner G."/>
            <person name="Hulsmann N."/>
            <person name="Schleicher M."/>
            <person name="Noegel A.A."/>
            <person name="Eichinger L."/>
            <person name="Gallinger C."/>
            <person name="Pawlowski J."/>
            <person name="Sierra R."/>
            <person name="Euteneuer U."/>
            <person name="Pillet L."/>
            <person name="Moustafa A."/>
            <person name="Platzer M."/>
            <person name="Groth M."/>
            <person name="Szafranski K."/>
            <person name="Schliwa M."/>
        </authorList>
    </citation>
    <scope>NUCLEOTIDE SEQUENCE [LARGE SCALE GENOMIC DNA]</scope>
</reference>
<dbReference type="AlphaFoldDB" id="X6P189"/>
<dbReference type="InterPro" id="IPR011989">
    <property type="entry name" value="ARM-like"/>
</dbReference>
<dbReference type="SUPFAM" id="SSF48371">
    <property type="entry name" value="ARM repeat"/>
    <property type="match status" value="1"/>
</dbReference>
<gene>
    <name evidence="1" type="ORF">RFI_05805</name>
</gene>